<reference evidence="2 3" key="1">
    <citation type="submission" date="2018-03" db="EMBL/GenBank/DDBJ databases">
        <title>Draft Genome Sequences of the Obligatory Marine Myxobacteria Enhygromyxa salina SWB005.</title>
        <authorList>
            <person name="Poehlein A."/>
            <person name="Moghaddam J.A."/>
            <person name="Harms H."/>
            <person name="Alanjari M."/>
            <person name="Koenig G.M."/>
            <person name="Daniel R."/>
            <person name="Schaeberle T.F."/>
        </authorList>
    </citation>
    <scope>NUCLEOTIDE SEQUENCE [LARGE SCALE GENOMIC DNA]</scope>
    <source>
        <strain evidence="2 3">SWB005</strain>
    </source>
</reference>
<gene>
    <name evidence="2" type="ORF">ENSA5_61790</name>
</gene>
<name>A0A2S9XD14_9BACT</name>
<organism evidence="2 3">
    <name type="scientific">Enhygromyxa salina</name>
    <dbReference type="NCBI Taxonomy" id="215803"/>
    <lineage>
        <taxon>Bacteria</taxon>
        <taxon>Pseudomonadati</taxon>
        <taxon>Myxococcota</taxon>
        <taxon>Polyangia</taxon>
        <taxon>Nannocystales</taxon>
        <taxon>Nannocystaceae</taxon>
        <taxon>Enhygromyxa</taxon>
    </lineage>
</organism>
<comment type="caution">
    <text evidence="2">The sequence shown here is derived from an EMBL/GenBank/DDBJ whole genome shotgun (WGS) entry which is preliminary data.</text>
</comment>
<feature type="region of interest" description="Disordered" evidence="1">
    <location>
        <begin position="1"/>
        <end position="70"/>
    </location>
</feature>
<accession>A0A2S9XD14</accession>
<feature type="compositionally biased region" description="Low complexity" evidence="1">
    <location>
        <begin position="18"/>
        <end position="49"/>
    </location>
</feature>
<keyword evidence="3" id="KW-1185">Reference proteome</keyword>
<dbReference type="Proteomes" id="UP000237968">
    <property type="component" value="Unassembled WGS sequence"/>
</dbReference>
<proteinExistence type="predicted"/>
<dbReference type="EMBL" id="PVNK01000269">
    <property type="protein sequence ID" value="PRP90745.1"/>
    <property type="molecule type" value="Genomic_DNA"/>
</dbReference>
<dbReference type="SUPFAM" id="SSF55486">
    <property type="entry name" value="Metalloproteases ('zincins'), catalytic domain"/>
    <property type="match status" value="1"/>
</dbReference>
<evidence type="ECO:0000313" key="3">
    <source>
        <dbReference type="Proteomes" id="UP000237968"/>
    </source>
</evidence>
<sequence length="299" mass="31696">MALAAFTTIACANEGEADGASSATDESSGSSGADAEAGTSSADGDPDAGTEGGSEGAGEGTNDGGSDTGEELPQWAKLIRSDPYPRLVIELDWTPGFEPQPEVADDILALFSTLLDKPGGIELVMDEVITAKGEGAWTSSDRVAAAQEYRTLEIADDAIKVHVMFVDGHAAEDDEMSGAILGYAWGTTIMMFKDTIQTSCANAVLGPLQDQLCRDTEYLIWSHEFGHVIGLVDNGLPMVMDHKDPVPEHGDHDENSDCVMYWAYTSTDALDSLVDRLLANEPPIEFDDACLADIEAAKQ</sequence>
<evidence type="ECO:0008006" key="4">
    <source>
        <dbReference type="Google" id="ProtNLM"/>
    </source>
</evidence>
<protein>
    <recommendedName>
        <fullName evidence="4">Membrane metalloprotease</fullName>
    </recommendedName>
</protein>
<feature type="compositionally biased region" description="Gly residues" evidence="1">
    <location>
        <begin position="50"/>
        <end position="67"/>
    </location>
</feature>
<evidence type="ECO:0000256" key="1">
    <source>
        <dbReference type="SAM" id="MobiDB-lite"/>
    </source>
</evidence>
<dbReference type="AlphaFoldDB" id="A0A2S9XD14"/>
<evidence type="ECO:0000313" key="2">
    <source>
        <dbReference type="EMBL" id="PRP90745.1"/>
    </source>
</evidence>